<accession>A0A0S3RBG0</accession>
<dbReference type="Proteomes" id="UP000291084">
    <property type="component" value="Chromosome 2"/>
</dbReference>
<proteinExistence type="predicted"/>
<organism evidence="2 3">
    <name type="scientific">Vigna angularis var. angularis</name>
    <dbReference type="NCBI Taxonomy" id="157739"/>
    <lineage>
        <taxon>Eukaryota</taxon>
        <taxon>Viridiplantae</taxon>
        <taxon>Streptophyta</taxon>
        <taxon>Embryophyta</taxon>
        <taxon>Tracheophyta</taxon>
        <taxon>Spermatophyta</taxon>
        <taxon>Magnoliopsida</taxon>
        <taxon>eudicotyledons</taxon>
        <taxon>Gunneridae</taxon>
        <taxon>Pentapetalae</taxon>
        <taxon>rosids</taxon>
        <taxon>fabids</taxon>
        <taxon>Fabales</taxon>
        <taxon>Fabaceae</taxon>
        <taxon>Papilionoideae</taxon>
        <taxon>50 kb inversion clade</taxon>
        <taxon>NPAAA clade</taxon>
        <taxon>indigoferoid/millettioid clade</taxon>
        <taxon>Phaseoleae</taxon>
        <taxon>Vigna</taxon>
    </lineage>
</organism>
<dbReference type="AlphaFoldDB" id="A0A0S3RBG0"/>
<evidence type="ECO:0000313" key="2">
    <source>
        <dbReference type="EMBL" id="BAT77961.1"/>
    </source>
</evidence>
<keyword evidence="1" id="KW-0472">Membrane</keyword>
<feature type="transmembrane region" description="Helical" evidence="1">
    <location>
        <begin position="98"/>
        <end position="119"/>
    </location>
</feature>
<name>A0A0S3RBG0_PHAAN</name>
<keyword evidence="3" id="KW-1185">Reference proteome</keyword>
<sequence length="147" mass="16687">MEEINNSEIVGERFTIFIIIFCSHLVFFSSTPITKTLFRSFLIVTLLSVAATRSSDYSITLRSFQVLPSIWWHHETDDGNMWVLLIAGSIGCSNHRIALLKMLVLTNFCLLYLEISQLFGVSAGGLWTVVPMIKYLYCILVITVQEC</sequence>
<gene>
    <name evidence="2" type="primary">Vigan.02G057900</name>
    <name evidence="2" type="ORF">VIGAN_02057900</name>
</gene>
<dbReference type="EMBL" id="AP015035">
    <property type="protein sequence ID" value="BAT77961.1"/>
    <property type="molecule type" value="Genomic_DNA"/>
</dbReference>
<keyword evidence="1" id="KW-1133">Transmembrane helix</keyword>
<feature type="transmembrane region" description="Helical" evidence="1">
    <location>
        <begin position="12"/>
        <end position="30"/>
    </location>
</feature>
<protein>
    <submittedName>
        <fullName evidence="2">Uncharacterized protein</fullName>
    </submittedName>
</protein>
<evidence type="ECO:0000256" key="1">
    <source>
        <dbReference type="SAM" id="Phobius"/>
    </source>
</evidence>
<evidence type="ECO:0000313" key="3">
    <source>
        <dbReference type="Proteomes" id="UP000291084"/>
    </source>
</evidence>
<reference evidence="2 3" key="1">
    <citation type="journal article" date="2015" name="Sci. Rep.">
        <title>The power of single molecule real-time sequencing technology in the de novo assembly of a eukaryotic genome.</title>
        <authorList>
            <person name="Sakai H."/>
            <person name="Naito K."/>
            <person name="Ogiso-Tanaka E."/>
            <person name="Takahashi Y."/>
            <person name="Iseki K."/>
            <person name="Muto C."/>
            <person name="Satou K."/>
            <person name="Teruya K."/>
            <person name="Shiroma A."/>
            <person name="Shimoji M."/>
            <person name="Hirano T."/>
            <person name="Itoh T."/>
            <person name="Kaga A."/>
            <person name="Tomooka N."/>
        </authorList>
    </citation>
    <scope>NUCLEOTIDE SEQUENCE [LARGE SCALE GENOMIC DNA]</scope>
    <source>
        <strain evidence="3">cv. Shumari</strain>
    </source>
</reference>
<keyword evidence="1" id="KW-0812">Transmembrane</keyword>